<dbReference type="EMBL" id="AP014962">
    <property type="protein sequence ID" value="BAS97324.1"/>
    <property type="molecule type" value="Genomic_DNA"/>
</dbReference>
<dbReference type="InParanoid" id="A0A0P0WVK9"/>
<evidence type="ECO:0000313" key="1">
    <source>
        <dbReference type="EMBL" id="BAS97324.1"/>
    </source>
</evidence>
<reference evidence="2" key="1">
    <citation type="journal article" date="2005" name="Nature">
        <title>The map-based sequence of the rice genome.</title>
        <authorList>
            <consortium name="International rice genome sequencing project (IRGSP)"/>
            <person name="Matsumoto T."/>
            <person name="Wu J."/>
            <person name="Kanamori H."/>
            <person name="Katayose Y."/>
            <person name="Fujisawa M."/>
            <person name="Namiki N."/>
            <person name="Mizuno H."/>
            <person name="Yamamoto K."/>
            <person name="Antonio B.A."/>
            <person name="Baba T."/>
            <person name="Sakata K."/>
            <person name="Nagamura Y."/>
            <person name="Aoki H."/>
            <person name="Arikawa K."/>
            <person name="Arita K."/>
            <person name="Bito T."/>
            <person name="Chiden Y."/>
            <person name="Fujitsuka N."/>
            <person name="Fukunaka R."/>
            <person name="Hamada M."/>
            <person name="Harada C."/>
            <person name="Hayashi A."/>
            <person name="Hijishita S."/>
            <person name="Honda M."/>
            <person name="Hosokawa S."/>
            <person name="Ichikawa Y."/>
            <person name="Idonuma A."/>
            <person name="Iijima M."/>
            <person name="Ikeda M."/>
            <person name="Ikeno M."/>
            <person name="Ito K."/>
            <person name="Ito S."/>
            <person name="Ito T."/>
            <person name="Ito Y."/>
            <person name="Ito Y."/>
            <person name="Iwabuchi A."/>
            <person name="Kamiya K."/>
            <person name="Karasawa W."/>
            <person name="Kurita K."/>
            <person name="Katagiri S."/>
            <person name="Kikuta A."/>
            <person name="Kobayashi H."/>
            <person name="Kobayashi N."/>
            <person name="Machita K."/>
            <person name="Maehara T."/>
            <person name="Masukawa M."/>
            <person name="Mizubayashi T."/>
            <person name="Mukai Y."/>
            <person name="Nagasaki H."/>
            <person name="Nagata Y."/>
            <person name="Naito S."/>
            <person name="Nakashima M."/>
            <person name="Nakama Y."/>
            <person name="Nakamichi Y."/>
            <person name="Nakamura M."/>
            <person name="Meguro A."/>
            <person name="Negishi M."/>
            <person name="Ohta I."/>
            <person name="Ohta T."/>
            <person name="Okamoto M."/>
            <person name="Ono N."/>
            <person name="Saji S."/>
            <person name="Sakaguchi M."/>
            <person name="Sakai K."/>
            <person name="Shibata M."/>
            <person name="Shimokawa T."/>
            <person name="Song J."/>
            <person name="Takazaki Y."/>
            <person name="Terasawa K."/>
            <person name="Tsugane M."/>
            <person name="Tsuji K."/>
            <person name="Ueda S."/>
            <person name="Waki K."/>
            <person name="Yamagata H."/>
            <person name="Yamamoto M."/>
            <person name="Yamamoto S."/>
            <person name="Yamane H."/>
            <person name="Yoshiki S."/>
            <person name="Yoshihara R."/>
            <person name="Yukawa K."/>
            <person name="Zhong H."/>
            <person name="Yano M."/>
            <person name="Yuan Q."/>
            <person name="Ouyang S."/>
            <person name="Liu J."/>
            <person name="Jones K.M."/>
            <person name="Gansberger K."/>
            <person name="Moffat K."/>
            <person name="Hill J."/>
            <person name="Bera J."/>
            <person name="Fadrosh D."/>
            <person name="Jin S."/>
            <person name="Johri S."/>
            <person name="Kim M."/>
            <person name="Overton L."/>
            <person name="Reardon M."/>
            <person name="Tsitrin T."/>
            <person name="Vuong H."/>
            <person name="Weaver B."/>
            <person name="Ciecko A."/>
            <person name="Tallon L."/>
            <person name="Jackson J."/>
            <person name="Pai G."/>
            <person name="Aken S.V."/>
            <person name="Utterback T."/>
            <person name="Reidmuller S."/>
            <person name="Feldblyum T."/>
            <person name="Hsiao J."/>
            <person name="Zismann V."/>
            <person name="Iobst S."/>
            <person name="de Vazeille A.R."/>
            <person name="Buell C.R."/>
            <person name="Ying K."/>
            <person name="Li Y."/>
            <person name="Lu T."/>
            <person name="Huang Y."/>
            <person name="Zhao Q."/>
            <person name="Feng Q."/>
            <person name="Zhang L."/>
            <person name="Zhu J."/>
            <person name="Weng Q."/>
            <person name="Mu J."/>
            <person name="Lu Y."/>
            <person name="Fan D."/>
            <person name="Liu Y."/>
            <person name="Guan J."/>
            <person name="Zhang Y."/>
            <person name="Yu S."/>
            <person name="Liu X."/>
            <person name="Zhang Y."/>
            <person name="Hong G."/>
            <person name="Han B."/>
            <person name="Choisne N."/>
            <person name="Demange N."/>
            <person name="Orjeda G."/>
            <person name="Samain S."/>
            <person name="Cattolico L."/>
            <person name="Pelletier E."/>
            <person name="Couloux A."/>
            <person name="Segurens B."/>
            <person name="Wincker P."/>
            <person name="D'Hont A."/>
            <person name="Scarpelli C."/>
            <person name="Weissenbach J."/>
            <person name="Salanoubat M."/>
            <person name="Quetier F."/>
            <person name="Yu Y."/>
            <person name="Kim H.R."/>
            <person name="Rambo T."/>
            <person name="Currie J."/>
            <person name="Collura K."/>
            <person name="Luo M."/>
            <person name="Yang T."/>
            <person name="Ammiraju J.S.S."/>
            <person name="Engler F."/>
            <person name="Soderlund C."/>
            <person name="Wing R.A."/>
            <person name="Palmer L.E."/>
            <person name="de la Bastide M."/>
            <person name="Spiegel L."/>
            <person name="Nascimento L."/>
            <person name="Zutavern T."/>
            <person name="O'Shaughnessy A."/>
            <person name="Dike S."/>
            <person name="Dedhia N."/>
            <person name="Preston R."/>
            <person name="Balija V."/>
            <person name="McCombie W.R."/>
            <person name="Chow T."/>
            <person name="Chen H."/>
            <person name="Chung M."/>
            <person name="Chen C."/>
            <person name="Shaw J."/>
            <person name="Wu H."/>
            <person name="Hsiao K."/>
            <person name="Chao Y."/>
            <person name="Chu M."/>
            <person name="Cheng C."/>
            <person name="Hour A."/>
            <person name="Lee P."/>
            <person name="Lin S."/>
            <person name="Lin Y."/>
            <person name="Liou J."/>
            <person name="Liu S."/>
            <person name="Hsing Y."/>
            <person name="Raghuvanshi S."/>
            <person name="Mohanty A."/>
            <person name="Bharti A.K."/>
            <person name="Gaur A."/>
            <person name="Gupta V."/>
            <person name="Kumar D."/>
            <person name="Ravi V."/>
            <person name="Vij S."/>
            <person name="Kapur A."/>
            <person name="Khurana P."/>
            <person name="Khurana P."/>
            <person name="Khurana J.P."/>
            <person name="Tyagi A.K."/>
            <person name="Gaikwad K."/>
            <person name="Singh A."/>
            <person name="Dalal V."/>
            <person name="Srivastava S."/>
            <person name="Dixit A."/>
            <person name="Pal A.K."/>
            <person name="Ghazi I.A."/>
            <person name="Yadav M."/>
            <person name="Pandit A."/>
            <person name="Bhargava A."/>
            <person name="Sureshbabu K."/>
            <person name="Batra K."/>
            <person name="Sharma T.R."/>
            <person name="Mohapatra T."/>
            <person name="Singh N.K."/>
            <person name="Messing J."/>
            <person name="Nelson A.B."/>
            <person name="Fuks G."/>
            <person name="Kavchok S."/>
            <person name="Keizer G."/>
            <person name="Linton E."/>
            <person name="Llaca V."/>
            <person name="Song R."/>
            <person name="Tanyolac B."/>
            <person name="Young S."/>
            <person name="Ho-Il K."/>
            <person name="Hahn J.H."/>
            <person name="Sangsakoo G."/>
            <person name="Vanavichit A."/>
            <person name="de Mattos Luiz.A.T."/>
            <person name="Zimmer P.D."/>
            <person name="Malone G."/>
            <person name="Dellagostin O."/>
            <person name="de Oliveira A.C."/>
            <person name="Bevan M."/>
            <person name="Bancroft I."/>
            <person name="Minx P."/>
            <person name="Cordum H."/>
            <person name="Wilson R."/>
            <person name="Cheng Z."/>
            <person name="Jin W."/>
            <person name="Jiang J."/>
            <person name="Leong S.A."/>
            <person name="Iwama H."/>
            <person name="Gojobori T."/>
            <person name="Itoh T."/>
            <person name="Niimura Y."/>
            <person name="Fujii Y."/>
            <person name="Habara T."/>
            <person name="Sakai H."/>
            <person name="Sato Y."/>
            <person name="Wilson G."/>
            <person name="Kumar K."/>
            <person name="McCouch S."/>
            <person name="Juretic N."/>
            <person name="Hoen D."/>
            <person name="Wright S."/>
            <person name="Bruskiewich R."/>
            <person name="Bureau T."/>
            <person name="Miyao A."/>
            <person name="Hirochika H."/>
            <person name="Nishikawa T."/>
            <person name="Kadowaki K."/>
            <person name="Sugiura M."/>
            <person name="Burr B."/>
            <person name="Sasaki T."/>
        </authorList>
    </citation>
    <scope>NUCLEOTIDE SEQUENCE [LARGE SCALE GENOMIC DNA]</scope>
    <source>
        <strain evidence="2">cv. Nipponbare</strain>
    </source>
</reference>
<keyword evidence="2" id="KW-1185">Reference proteome</keyword>
<dbReference type="PaxDb" id="39947-A0A0P0WVK9"/>
<evidence type="ECO:0000313" key="2">
    <source>
        <dbReference type="Proteomes" id="UP000059680"/>
    </source>
</evidence>
<organism evidence="1 2">
    <name type="scientific">Oryza sativa subsp. japonica</name>
    <name type="common">Rice</name>
    <dbReference type="NCBI Taxonomy" id="39947"/>
    <lineage>
        <taxon>Eukaryota</taxon>
        <taxon>Viridiplantae</taxon>
        <taxon>Streptophyta</taxon>
        <taxon>Embryophyta</taxon>
        <taxon>Tracheophyta</taxon>
        <taxon>Spermatophyta</taxon>
        <taxon>Magnoliopsida</taxon>
        <taxon>Liliopsida</taxon>
        <taxon>Poales</taxon>
        <taxon>Poaceae</taxon>
        <taxon>BOP clade</taxon>
        <taxon>Oryzoideae</taxon>
        <taxon>Oryzeae</taxon>
        <taxon>Oryzinae</taxon>
        <taxon>Oryza</taxon>
        <taxon>Oryza sativa</taxon>
    </lineage>
</organism>
<protein>
    <submittedName>
        <fullName evidence="1">Os06g0294100 protein</fullName>
    </submittedName>
</protein>
<accession>A0A0P0WVK9</accession>
<name>A0A0P0WVK9_ORYSJ</name>
<dbReference type="AlphaFoldDB" id="A0A0P0WVK9"/>
<proteinExistence type="predicted"/>
<sequence>MVFLCVLPEPPWQVEPRGICYRCDQSGQQQKVILQLLRCNLRIITTCLVTLAEGRQHPVHCNVAQHDDGHGDDISRCLPFPAGPCPIGHQEANHVENNRRVHRLQQPLVDMR</sequence>
<dbReference type="Gramene" id="Os06t0294100-00">
    <property type="protein sequence ID" value="Os06t0294100-00"/>
    <property type="gene ID" value="Os06g0294100"/>
</dbReference>
<reference evidence="1 2" key="2">
    <citation type="journal article" date="2013" name="Plant Cell Physiol.">
        <title>Rice Annotation Project Database (RAP-DB): an integrative and interactive database for rice genomics.</title>
        <authorList>
            <person name="Sakai H."/>
            <person name="Lee S.S."/>
            <person name="Tanaka T."/>
            <person name="Numa H."/>
            <person name="Kim J."/>
            <person name="Kawahara Y."/>
            <person name="Wakimoto H."/>
            <person name="Yang C.C."/>
            <person name="Iwamoto M."/>
            <person name="Abe T."/>
            <person name="Yamada Y."/>
            <person name="Muto A."/>
            <person name="Inokuchi H."/>
            <person name="Ikemura T."/>
            <person name="Matsumoto T."/>
            <person name="Sasaki T."/>
            <person name="Itoh T."/>
        </authorList>
    </citation>
    <scope>NUCLEOTIDE SEQUENCE [LARGE SCALE GENOMIC DNA]</scope>
    <source>
        <strain evidence="2">cv. Nipponbare</strain>
    </source>
</reference>
<gene>
    <name evidence="1" type="ordered locus">Os06g0294100</name>
    <name evidence="1" type="ORF">OSNPB_060294100</name>
</gene>
<dbReference type="Proteomes" id="UP000059680">
    <property type="component" value="Chromosome 6"/>
</dbReference>
<reference evidence="1 2" key="3">
    <citation type="journal article" date="2013" name="Rice">
        <title>Improvement of the Oryza sativa Nipponbare reference genome using next generation sequence and optical map data.</title>
        <authorList>
            <person name="Kawahara Y."/>
            <person name="de la Bastide M."/>
            <person name="Hamilton J.P."/>
            <person name="Kanamori H."/>
            <person name="McCombie W.R."/>
            <person name="Ouyang S."/>
            <person name="Schwartz D.C."/>
            <person name="Tanaka T."/>
            <person name="Wu J."/>
            <person name="Zhou S."/>
            <person name="Childs K.L."/>
            <person name="Davidson R.M."/>
            <person name="Lin H."/>
            <person name="Quesada-Ocampo L."/>
            <person name="Vaillancourt B."/>
            <person name="Sakai H."/>
            <person name="Lee S.S."/>
            <person name="Kim J."/>
            <person name="Numa H."/>
            <person name="Itoh T."/>
            <person name="Buell C.R."/>
            <person name="Matsumoto T."/>
        </authorList>
    </citation>
    <scope>NUCLEOTIDE SEQUENCE [LARGE SCALE GENOMIC DNA]</scope>
    <source>
        <strain evidence="2">cv. Nipponbare</strain>
    </source>
</reference>